<dbReference type="InterPro" id="IPR050452">
    <property type="entry name" value="Metacaspase"/>
</dbReference>
<comment type="caution">
    <text evidence="3">The sequence shown here is derived from an EMBL/GenBank/DDBJ whole genome shotgun (WGS) entry which is preliminary data.</text>
</comment>
<organism evidence="3 4">
    <name type="scientific">Candolleomyces aberdarensis</name>
    <dbReference type="NCBI Taxonomy" id="2316362"/>
    <lineage>
        <taxon>Eukaryota</taxon>
        <taxon>Fungi</taxon>
        <taxon>Dikarya</taxon>
        <taxon>Basidiomycota</taxon>
        <taxon>Agaricomycotina</taxon>
        <taxon>Agaricomycetes</taxon>
        <taxon>Agaricomycetidae</taxon>
        <taxon>Agaricales</taxon>
        <taxon>Agaricineae</taxon>
        <taxon>Psathyrellaceae</taxon>
        <taxon>Candolleomyces</taxon>
    </lineage>
</organism>
<dbReference type="EMBL" id="SDEE01001430">
    <property type="protein sequence ID" value="RXW12067.1"/>
    <property type="molecule type" value="Genomic_DNA"/>
</dbReference>
<evidence type="ECO:0000259" key="2">
    <source>
        <dbReference type="Pfam" id="PF00656"/>
    </source>
</evidence>
<dbReference type="InterPro" id="IPR011600">
    <property type="entry name" value="Pept_C14_caspase"/>
</dbReference>
<dbReference type="GO" id="GO:0006508">
    <property type="term" value="P:proteolysis"/>
    <property type="evidence" value="ECO:0007669"/>
    <property type="project" value="InterPro"/>
</dbReference>
<proteinExistence type="inferred from homology"/>
<evidence type="ECO:0000256" key="1">
    <source>
        <dbReference type="ARBA" id="ARBA00009005"/>
    </source>
</evidence>
<evidence type="ECO:0000313" key="4">
    <source>
        <dbReference type="Proteomes" id="UP000290288"/>
    </source>
</evidence>
<dbReference type="PANTHER" id="PTHR48104">
    <property type="entry name" value="METACASPASE-4"/>
    <property type="match status" value="1"/>
</dbReference>
<dbReference type="Proteomes" id="UP000290288">
    <property type="component" value="Unassembled WGS sequence"/>
</dbReference>
<feature type="domain" description="Peptidase C14 caspase" evidence="2">
    <location>
        <begin position="7"/>
        <end position="268"/>
    </location>
</feature>
<dbReference type="Pfam" id="PF00656">
    <property type="entry name" value="Peptidase_C14"/>
    <property type="match status" value="1"/>
</dbReference>
<gene>
    <name evidence="3" type="ORF">EST38_g13786</name>
</gene>
<reference evidence="3 4" key="1">
    <citation type="submission" date="2019-01" db="EMBL/GenBank/DDBJ databases">
        <title>Draft genome sequence of Psathyrella aberdarensis IHI B618.</title>
        <authorList>
            <person name="Buettner E."/>
            <person name="Kellner H."/>
        </authorList>
    </citation>
    <scope>NUCLEOTIDE SEQUENCE [LARGE SCALE GENOMIC DNA]</scope>
    <source>
        <strain evidence="3 4">IHI B618</strain>
    </source>
</reference>
<accession>A0A4Q2CZ32</accession>
<dbReference type="GO" id="GO:0004197">
    <property type="term" value="F:cysteine-type endopeptidase activity"/>
    <property type="evidence" value="ECO:0007669"/>
    <property type="project" value="InterPro"/>
</dbReference>
<protein>
    <recommendedName>
        <fullName evidence="2">Peptidase C14 caspase domain-containing protein</fullName>
    </recommendedName>
</protein>
<comment type="similarity">
    <text evidence="1">Belongs to the peptidase C14B family.</text>
</comment>
<dbReference type="OrthoDB" id="3223806at2759"/>
<dbReference type="GO" id="GO:0005737">
    <property type="term" value="C:cytoplasm"/>
    <property type="evidence" value="ECO:0007669"/>
    <property type="project" value="TreeGrafter"/>
</dbReference>
<dbReference type="AlphaFoldDB" id="A0A4Q2CZ32"/>
<keyword evidence="4" id="KW-1185">Reference proteome</keyword>
<dbReference type="PANTHER" id="PTHR48104:SF30">
    <property type="entry name" value="METACASPASE-1"/>
    <property type="match status" value="1"/>
</dbReference>
<name>A0A4Q2CZ32_9AGAR</name>
<evidence type="ECO:0000313" key="3">
    <source>
        <dbReference type="EMBL" id="RXW12067.1"/>
    </source>
</evidence>
<dbReference type="Gene3D" id="3.40.50.1460">
    <property type="match status" value="1"/>
</dbReference>
<sequence>MDPSSTYALVIGINEYQCPDYPVLNAAVNDADAVDGYLKTTLNIPEENIISIRNTQASRQGILDGFQELENVATNGKQPCIIIFYAGHGARTERPLQWQDWAPESEFVEMLCPFDIGTERKDGEGVIEGIPDRTVCYLLNRLSIKRGNNITLILDCCSSAGLNRGSGQETARTILNPPPLSGKADLHVAIPEELTKQDESTSTRGIRPSPGFGGKFQDSHVLLAACGREQLAYEKDGRGMFTTALLSTLEGVKLQTTTYASLMDRLRMPAKQTPHCEGSYMDRPLFDRGEMRSDPSFISGKRFKKDGKGELVVSIDAGIAQGITLGELFSIHEDNLFETASRPNESIGILRAVTVDSFNTSLGHPPGYRKAKIPRNFYARRIDWRNDPPKVYCEDRTWLESVFPQNSTQQIDIVGNPADAALRLVRDGNQVHFHRGDPSLNQYIPERFSHSFECITTADIQRIIRAWQHFNYHLNRRGKNEFAQVRMELHYLELIDLEDSESSYEPENYRPKGENLLAKEPSEVRVPEADVEKPIGVTLYNDSDIPIYPYLFYFDPNNLTITPWFTAPHGAGLGDVDAPLPPHSKLPVGYANGATYPWQFSFEDDRDKDIGFFKLFLSASPANFSCIAQTESPFKEISTRGEDIPKDTMQAAQVEQLDKLDKDSWGVKAATIIQLRE</sequence>